<keyword evidence="2" id="KW-0732">Signal</keyword>
<dbReference type="Proteomes" id="UP000765845">
    <property type="component" value="Unassembled WGS sequence"/>
</dbReference>
<organism evidence="3 4">
    <name type="scientific">Spongiibacter thalassae</name>
    <dbReference type="NCBI Taxonomy" id="2721624"/>
    <lineage>
        <taxon>Bacteria</taxon>
        <taxon>Pseudomonadati</taxon>
        <taxon>Pseudomonadota</taxon>
        <taxon>Gammaproteobacteria</taxon>
        <taxon>Cellvibrionales</taxon>
        <taxon>Spongiibacteraceae</taxon>
        <taxon>Spongiibacter</taxon>
    </lineage>
</organism>
<feature type="compositionally biased region" description="Basic and acidic residues" evidence="1">
    <location>
        <begin position="402"/>
        <end position="411"/>
    </location>
</feature>
<proteinExistence type="predicted"/>
<evidence type="ECO:0000313" key="4">
    <source>
        <dbReference type="Proteomes" id="UP000765845"/>
    </source>
</evidence>
<feature type="chain" id="PRO_5045971580" evidence="2">
    <location>
        <begin position="25"/>
        <end position="648"/>
    </location>
</feature>
<keyword evidence="4" id="KW-1185">Reference proteome</keyword>
<dbReference type="RefSeq" id="WP_168449642.1">
    <property type="nucleotide sequence ID" value="NZ_JAAWWK010000002.1"/>
</dbReference>
<dbReference type="Pfam" id="PF12228">
    <property type="entry name" value="DUF3604"/>
    <property type="match status" value="1"/>
</dbReference>
<gene>
    <name evidence="3" type="ORF">HCU74_06740</name>
</gene>
<dbReference type="EMBL" id="JAAWWK010000002">
    <property type="protein sequence ID" value="NKI17117.1"/>
    <property type="molecule type" value="Genomic_DNA"/>
</dbReference>
<feature type="region of interest" description="Disordered" evidence="1">
    <location>
        <begin position="392"/>
        <end position="413"/>
    </location>
</feature>
<accession>A0ABX1GD66</accession>
<sequence>MKLPMGALARVLFLVGGLVVTASGAPLAVAAGMPPCADFTPERQLLFGDLHVHTKYSLDASTQGTRTSPADAYDFARGGKLGVQPWTEDGRPMREIQLSRPLDFAAVTDHAELLGETALCVDETEAAWDSWQCRVYRAMPRAAFFLFNTRSSMASRLGFCGDDGEYCRMAALSPWRDIRQAAEAANSPCEFTSFVAYEWTGAAENLANLHRNIIFRNDAVPTLPISFIDASTAPALWDALDAQCSPGSGDCEALVIPHNSNLSDGYMFRNNAEESRALGPGRVEQQARLERVVEIMQHKGSSECYFDPLQSEDELCAFEQLPYGRFSDKFLGKIWSGLSSPPRREAGYLRDVLRNGMDIARQNGGDNPQAFGFIASSDTHISAPGSVGEEDFIGHGGAGKPTGEHLPKGLPDDAEYNPGGLAAVWAEENTRDAIFDALQRREVYATSGPRIELRFFGGRELDADICQSDEFAVEGYRQGVPMGAEIMVPANPPEAMPAGPVFAVQATMDAGSASQRGLPLYKLQIVRGSVDTQGRHREKVIDVAVAALPGEVDTASCATSGEGAERLCARWQDTDFDPATRYYYYARAVENPRCRWSQQLCVAAGVDCAKPSTIASGYEACCGADHRPVIHERAWSSPIWVTPAHNER</sequence>
<dbReference type="InterPro" id="IPR022028">
    <property type="entry name" value="DUF3604"/>
</dbReference>
<name>A0ABX1GD66_9GAMM</name>
<reference evidence="3 4" key="1">
    <citation type="submission" date="2020-04" db="EMBL/GenBank/DDBJ databases">
        <authorList>
            <person name="Yoon J."/>
        </authorList>
    </citation>
    <scope>NUCLEOTIDE SEQUENCE [LARGE SCALE GENOMIC DNA]</scope>
    <source>
        <strain evidence="3 4">KMU-166</strain>
    </source>
</reference>
<protein>
    <submittedName>
        <fullName evidence="3">DUF3604 domain-containing protein</fullName>
    </submittedName>
</protein>
<evidence type="ECO:0000313" key="3">
    <source>
        <dbReference type="EMBL" id="NKI17117.1"/>
    </source>
</evidence>
<feature type="signal peptide" evidence="2">
    <location>
        <begin position="1"/>
        <end position="24"/>
    </location>
</feature>
<dbReference type="Gene3D" id="3.20.20.140">
    <property type="entry name" value="Metal-dependent hydrolases"/>
    <property type="match status" value="1"/>
</dbReference>
<comment type="caution">
    <text evidence="3">The sequence shown here is derived from an EMBL/GenBank/DDBJ whole genome shotgun (WGS) entry which is preliminary data.</text>
</comment>
<evidence type="ECO:0000256" key="2">
    <source>
        <dbReference type="SAM" id="SignalP"/>
    </source>
</evidence>
<evidence type="ECO:0000256" key="1">
    <source>
        <dbReference type="SAM" id="MobiDB-lite"/>
    </source>
</evidence>